<dbReference type="PANTHER" id="PTHR21340">
    <property type="entry name" value="DIADENOSINE 5,5-P1,P4-TETRAPHOSPHATE PYROPHOSPHOHYDROLASE MUTT"/>
    <property type="match status" value="1"/>
</dbReference>
<dbReference type="SUPFAM" id="SSF55811">
    <property type="entry name" value="Nudix"/>
    <property type="match status" value="1"/>
</dbReference>
<keyword evidence="1" id="KW-0378">Hydrolase</keyword>
<dbReference type="InterPro" id="IPR015797">
    <property type="entry name" value="NUDIX_hydrolase-like_dom_sf"/>
</dbReference>
<dbReference type="Proteomes" id="UP001157034">
    <property type="component" value="Unassembled WGS sequence"/>
</dbReference>
<dbReference type="InterPro" id="IPR020476">
    <property type="entry name" value="Nudix_hydrolase"/>
</dbReference>
<organism evidence="3 4">
    <name type="scientific">Pseudolysinimonas kribbensis</name>
    <dbReference type="NCBI Taxonomy" id="433641"/>
    <lineage>
        <taxon>Bacteria</taxon>
        <taxon>Bacillati</taxon>
        <taxon>Actinomycetota</taxon>
        <taxon>Actinomycetes</taxon>
        <taxon>Micrococcales</taxon>
        <taxon>Microbacteriaceae</taxon>
        <taxon>Pseudolysinimonas</taxon>
    </lineage>
</organism>
<dbReference type="RefSeq" id="WP_348534963.1">
    <property type="nucleotide sequence ID" value="NZ_BSVB01000001.1"/>
</dbReference>
<evidence type="ECO:0000313" key="3">
    <source>
        <dbReference type="EMBL" id="GMA96532.1"/>
    </source>
</evidence>
<dbReference type="PANTHER" id="PTHR21340:SF7">
    <property type="entry name" value="NUDIX HYDROLASE DOMAIN-CONTAINING PROTEIN"/>
    <property type="match status" value="1"/>
</dbReference>
<name>A0ABQ6K9A6_9MICO</name>
<dbReference type="Pfam" id="PF00293">
    <property type="entry name" value="NUDIX"/>
    <property type="match status" value="1"/>
</dbReference>
<evidence type="ECO:0000256" key="1">
    <source>
        <dbReference type="ARBA" id="ARBA00022801"/>
    </source>
</evidence>
<accession>A0ABQ6K9A6</accession>
<reference evidence="4" key="1">
    <citation type="journal article" date="2019" name="Int. J. Syst. Evol. Microbiol.">
        <title>The Global Catalogue of Microorganisms (GCM) 10K type strain sequencing project: providing services to taxonomists for standard genome sequencing and annotation.</title>
        <authorList>
            <consortium name="The Broad Institute Genomics Platform"/>
            <consortium name="The Broad Institute Genome Sequencing Center for Infectious Disease"/>
            <person name="Wu L."/>
            <person name="Ma J."/>
        </authorList>
    </citation>
    <scope>NUCLEOTIDE SEQUENCE [LARGE SCALE GENOMIC DNA]</scope>
    <source>
        <strain evidence="4">NBRC 108894</strain>
    </source>
</reference>
<sequence>MRRSAGILLHRRGAAGVEVWIAHMGGPFWARKEERAWSVPKGELEPGESDDLAVARREFAEETGVAAPDAAYVALGEFRYASGKVVAVFAAEAPDFAPAEIVSNTFDLEWPPRSGRMRAFPEVDRAAWVPIPARASSSSPARSPRSTPS</sequence>
<comment type="caution">
    <text evidence="3">The sequence shown here is derived from an EMBL/GenBank/DDBJ whole genome shotgun (WGS) entry which is preliminary data.</text>
</comment>
<dbReference type="Gene3D" id="3.90.79.10">
    <property type="entry name" value="Nucleoside Triphosphate Pyrophosphohydrolase"/>
    <property type="match status" value="1"/>
</dbReference>
<dbReference type="InterPro" id="IPR000086">
    <property type="entry name" value="NUDIX_hydrolase_dom"/>
</dbReference>
<gene>
    <name evidence="3" type="ORF">GCM10025881_33560</name>
</gene>
<dbReference type="PRINTS" id="PR00502">
    <property type="entry name" value="NUDIXFAMILY"/>
</dbReference>
<protein>
    <submittedName>
        <fullName evidence="3">DNA mismatch repair protein MutT</fullName>
    </submittedName>
</protein>
<dbReference type="EMBL" id="BSVB01000001">
    <property type="protein sequence ID" value="GMA96532.1"/>
    <property type="molecule type" value="Genomic_DNA"/>
</dbReference>
<dbReference type="PROSITE" id="PS51462">
    <property type="entry name" value="NUDIX"/>
    <property type="match status" value="1"/>
</dbReference>
<feature type="domain" description="Nudix hydrolase" evidence="2">
    <location>
        <begin position="1"/>
        <end position="149"/>
    </location>
</feature>
<keyword evidence="4" id="KW-1185">Reference proteome</keyword>
<dbReference type="InterPro" id="IPR051325">
    <property type="entry name" value="Nudix_hydrolase_domain"/>
</dbReference>
<evidence type="ECO:0000259" key="2">
    <source>
        <dbReference type="PROSITE" id="PS51462"/>
    </source>
</evidence>
<proteinExistence type="predicted"/>
<evidence type="ECO:0000313" key="4">
    <source>
        <dbReference type="Proteomes" id="UP001157034"/>
    </source>
</evidence>